<dbReference type="Proteomes" id="UP000053235">
    <property type="component" value="Unassembled WGS sequence"/>
</dbReference>
<accession>A0A0M7A023</accession>
<keyword evidence="1" id="KW-0472">Membrane</keyword>
<evidence type="ECO:0000313" key="2">
    <source>
        <dbReference type="EMBL" id="CTQ67163.1"/>
    </source>
</evidence>
<protein>
    <recommendedName>
        <fullName evidence="4">Superinfection exclusion protein B</fullName>
    </recommendedName>
</protein>
<keyword evidence="3" id="KW-1185">Reference proteome</keyword>
<proteinExistence type="predicted"/>
<gene>
    <name evidence="2" type="ORF">LAX5112_01242</name>
</gene>
<keyword evidence="1" id="KW-0812">Transmembrane</keyword>
<evidence type="ECO:0000256" key="1">
    <source>
        <dbReference type="SAM" id="Phobius"/>
    </source>
</evidence>
<feature type="transmembrane region" description="Helical" evidence="1">
    <location>
        <begin position="21"/>
        <end position="42"/>
    </location>
</feature>
<feature type="transmembrane region" description="Helical" evidence="1">
    <location>
        <begin position="48"/>
        <end position="69"/>
    </location>
</feature>
<dbReference type="AlphaFoldDB" id="A0A0M7A023"/>
<dbReference type="EMBL" id="CXWD01000004">
    <property type="protein sequence ID" value="CTQ67163.1"/>
    <property type="molecule type" value="Genomic_DNA"/>
</dbReference>
<evidence type="ECO:0000313" key="3">
    <source>
        <dbReference type="Proteomes" id="UP000053235"/>
    </source>
</evidence>
<reference evidence="3" key="1">
    <citation type="submission" date="2015-07" db="EMBL/GenBank/DDBJ databases">
        <authorList>
            <person name="Rodrigo-Torres Lidia"/>
            <person name="Arahal R.David."/>
        </authorList>
    </citation>
    <scope>NUCLEOTIDE SEQUENCE [LARGE SCALE GENOMIC DNA]</scope>
    <source>
        <strain evidence="3">CECT 5112</strain>
    </source>
</reference>
<dbReference type="OrthoDB" id="8023766at2"/>
<organism evidence="2 3">
    <name type="scientific">Roseibium alexandrii</name>
    <dbReference type="NCBI Taxonomy" id="388408"/>
    <lineage>
        <taxon>Bacteria</taxon>
        <taxon>Pseudomonadati</taxon>
        <taxon>Pseudomonadota</taxon>
        <taxon>Alphaproteobacteria</taxon>
        <taxon>Hyphomicrobiales</taxon>
        <taxon>Stappiaceae</taxon>
        <taxon>Roseibium</taxon>
    </lineage>
</organism>
<dbReference type="STRING" id="388408.LAX5112_01242"/>
<evidence type="ECO:0008006" key="4">
    <source>
        <dbReference type="Google" id="ProtNLM"/>
    </source>
</evidence>
<name>A0A0M7A023_9HYPH</name>
<sequence length="191" mass="20981">MYETVISKLGEIIKISPRLGFTLSASCGLIIYLGSTGTVPGIEGFLLTALWLLMALFAAVAASGVLAALQEFSSYIAAWFAKRKHIADLQKQFADDIPRLTDRERMIFGYLLHHNQDTFTAAADAGHATTLVAKGYIYSIGVHGQSVSAARVPFKVRPEVWNLLQDRKEEFPHTARNGRGGDSPPWVVRYA</sequence>
<dbReference type="RefSeq" id="WP_055671078.1">
    <property type="nucleotide sequence ID" value="NZ_CXWD01000004.1"/>
</dbReference>
<keyword evidence="1" id="KW-1133">Transmembrane helix</keyword>